<sequence length="146" mass="15542">MFRCCFVGRRLSKSVAALVTGKLEQLQSFLPGLATFALLDNNSQLLLYCGHEQEHPGGQHSVEERLPNIEALRRAASSLGAALGGHSCPIVHVKGLQSLCSCFSLGEAVLVALVAASPQAVELLDLSGLEAQLAPTLLQIRELLEL</sequence>
<name>A0A7S1SNA2_9CHLO</name>
<reference evidence="1" key="1">
    <citation type="submission" date="2021-01" db="EMBL/GenBank/DDBJ databases">
        <authorList>
            <person name="Corre E."/>
            <person name="Pelletier E."/>
            <person name="Niang G."/>
            <person name="Scheremetjew M."/>
            <person name="Finn R."/>
            <person name="Kale V."/>
            <person name="Holt S."/>
            <person name="Cochrane G."/>
            <person name="Meng A."/>
            <person name="Brown T."/>
            <person name="Cohen L."/>
        </authorList>
    </citation>
    <scope>NUCLEOTIDE SEQUENCE</scope>
    <source>
        <strain evidence="1">PLY429</strain>
    </source>
</reference>
<dbReference type="AlphaFoldDB" id="A0A7S1SNA2"/>
<proteinExistence type="predicted"/>
<organism evidence="1">
    <name type="scientific">Tetraselmis chuii</name>
    <dbReference type="NCBI Taxonomy" id="63592"/>
    <lineage>
        <taxon>Eukaryota</taxon>
        <taxon>Viridiplantae</taxon>
        <taxon>Chlorophyta</taxon>
        <taxon>core chlorophytes</taxon>
        <taxon>Chlorodendrophyceae</taxon>
        <taxon>Chlorodendrales</taxon>
        <taxon>Chlorodendraceae</taxon>
        <taxon>Tetraselmis</taxon>
    </lineage>
</organism>
<gene>
    <name evidence="1" type="ORF">TCHU04912_LOCUS5395</name>
</gene>
<evidence type="ECO:0000313" key="1">
    <source>
        <dbReference type="EMBL" id="CAD9203160.1"/>
    </source>
</evidence>
<protein>
    <recommendedName>
        <fullName evidence="2">Roadblock/LAMTOR2 domain-containing protein</fullName>
    </recommendedName>
</protein>
<dbReference type="EMBL" id="HBGG01010656">
    <property type="protein sequence ID" value="CAD9203160.1"/>
    <property type="molecule type" value="Transcribed_RNA"/>
</dbReference>
<accession>A0A7S1SNA2</accession>
<evidence type="ECO:0008006" key="2">
    <source>
        <dbReference type="Google" id="ProtNLM"/>
    </source>
</evidence>